<accession>X1FT01</accession>
<dbReference type="EMBL" id="BARU01024368">
    <property type="protein sequence ID" value="GAH48811.1"/>
    <property type="molecule type" value="Genomic_DNA"/>
</dbReference>
<name>X1FT01_9ZZZZ</name>
<evidence type="ECO:0000313" key="1">
    <source>
        <dbReference type="EMBL" id="GAH48811.1"/>
    </source>
</evidence>
<proteinExistence type="predicted"/>
<sequence length="81" mass="9334">YYLGYEYIVPESFIATPVVSISSQYVEGTDYEMMWREGAMRLVTGTNIPSGSLIYLFFLYQETPEYQKGIRREDGIAQEGD</sequence>
<comment type="caution">
    <text evidence="1">The sequence shown here is derived from an EMBL/GenBank/DDBJ whole genome shotgun (WGS) entry which is preliminary data.</text>
</comment>
<reference evidence="1" key="1">
    <citation type="journal article" date="2014" name="Front. Microbiol.">
        <title>High frequency of phylogenetically diverse reductive dehalogenase-homologous genes in deep subseafloor sedimentary metagenomes.</title>
        <authorList>
            <person name="Kawai M."/>
            <person name="Futagami T."/>
            <person name="Toyoda A."/>
            <person name="Takaki Y."/>
            <person name="Nishi S."/>
            <person name="Hori S."/>
            <person name="Arai W."/>
            <person name="Tsubouchi T."/>
            <person name="Morono Y."/>
            <person name="Uchiyama I."/>
            <person name="Ito T."/>
            <person name="Fujiyama A."/>
            <person name="Inagaki F."/>
            <person name="Takami H."/>
        </authorList>
    </citation>
    <scope>NUCLEOTIDE SEQUENCE</scope>
    <source>
        <strain evidence="1">Expedition CK06-06</strain>
    </source>
</reference>
<gene>
    <name evidence="1" type="ORF">S03H2_39418</name>
</gene>
<feature type="non-terminal residue" evidence="1">
    <location>
        <position position="1"/>
    </location>
</feature>
<protein>
    <submittedName>
        <fullName evidence="1">Uncharacterized protein</fullName>
    </submittedName>
</protein>
<dbReference type="AlphaFoldDB" id="X1FT01"/>
<organism evidence="1">
    <name type="scientific">marine sediment metagenome</name>
    <dbReference type="NCBI Taxonomy" id="412755"/>
    <lineage>
        <taxon>unclassified sequences</taxon>
        <taxon>metagenomes</taxon>
        <taxon>ecological metagenomes</taxon>
    </lineage>
</organism>